<evidence type="ECO:0008006" key="3">
    <source>
        <dbReference type="Google" id="ProtNLM"/>
    </source>
</evidence>
<name>A0A1I3JUR4_9PLAN</name>
<organism evidence="1 2">
    <name type="scientific">Planctomicrobium piriforme</name>
    <dbReference type="NCBI Taxonomy" id="1576369"/>
    <lineage>
        <taxon>Bacteria</taxon>
        <taxon>Pseudomonadati</taxon>
        <taxon>Planctomycetota</taxon>
        <taxon>Planctomycetia</taxon>
        <taxon>Planctomycetales</taxon>
        <taxon>Planctomycetaceae</taxon>
        <taxon>Planctomicrobium</taxon>
    </lineage>
</organism>
<dbReference type="AlphaFoldDB" id="A0A1I3JUR4"/>
<sequence length="164" mass="18255">MISSRSPRVPVRVSVPNQPRLDWSEVTLRCRDEIPAAVTEVMRSMEGQPFSATDGFAVQLATTEALNSAFSKFVRSSGNRLQLRFVVSPERVWIEIDAPENCQASSSETTLSTQLPQRDRRVSLVEAYMTYVEYRNEGRQVILSRGRGQGAAVSGPPAGYDFQI</sequence>
<dbReference type="Proteomes" id="UP000199518">
    <property type="component" value="Unassembled WGS sequence"/>
</dbReference>
<reference evidence="2" key="1">
    <citation type="submission" date="2016-10" db="EMBL/GenBank/DDBJ databases">
        <authorList>
            <person name="Varghese N."/>
            <person name="Submissions S."/>
        </authorList>
    </citation>
    <scope>NUCLEOTIDE SEQUENCE [LARGE SCALE GENOMIC DNA]</scope>
    <source>
        <strain evidence="2">DSM 26348</strain>
    </source>
</reference>
<protein>
    <recommendedName>
        <fullName evidence="3">Serine/threonine-protein kinase RsbW</fullName>
    </recommendedName>
</protein>
<dbReference type="EMBL" id="FOQD01000011">
    <property type="protein sequence ID" value="SFI64007.1"/>
    <property type="molecule type" value="Genomic_DNA"/>
</dbReference>
<gene>
    <name evidence="1" type="ORF">SAMN05421753_11120</name>
</gene>
<evidence type="ECO:0000313" key="1">
    <source>
        <dbReference type="EMBL" id="SFI64007.1"/>
    </source>
</evidence>
<accession>A0A1I3JUR4</accession>
<dbReference type="RefSeq" id="WP_092051439.1">
    <property type="nucleotide sequence ID" value="NZ_FOQD01000011.1"/>
</dbReference>
<keyword evidence="2" id="KW-1185">Reference proteome</keyword>
<proteinExistence type="predicted"/>
<evidence type="ECO:0000313" key="2">
    <source>
        <dbReference type="Proteomes" id="UP000199518"/>
    </source>
</evidence>